<accession>A0A1Y5RHX0</accession>
<dbReference type="AlphaFoldDB" id="A0A1Y5RHX0"/>
<evidence type="ECO:0000313" key="2">
    <source>
        <dbReference type="EMBL" id="SLN17844.1"/>
    </source>
</evidence>
<reference evidence="2 3" key="1">
    <citation type="submission" date="2017-03" db="EMBL/GenBank/DDBJ databases">
        <authorList>
            <person name="Afonso C.L."/>
            <person name="Miller P.J."/>
            <person name="Scott M.A."/>
            <person name="Spackman E."/>
            <person name="Goraichik I."/>
            <person name="Dimitrov K.M."/>
            <person name="Suarez D.L."/>
            <person name="Swayne D.E."/>
        </authorList>
    </citation>
    <scope>NUCLEOTIDE SEQUENCE [LARGE SCALE GENOMIC DNA]</scope>
    <source>
        <strain evidence="2 3">CECT 8287</strain>
    </source>
</reference>
<dbReference type="EMBL" id="FWFL01000002">
    <property type="protein sequence ID" value="SLN17844.1"/>
    <property type="molecule type" value="Genomic_DNA"/>
</dbReference>
<organism evidence="2 3">
    <name type="scientific">Roseovarius litorisediminis</name>
    <dbReference type="NCBI Taxonomy" id="1312363"/>
    <lineage>
        <taxon>Bacteria</taxon>
        <taxon>Pseudomonadati</taxon>
        <taxon>Pseudomonadota</taxon>
        <taxon>Alphaproteobacteria</taxon>
        <taxon>Rhodobacterales</taxon>
        <taxon>Roseobacteraceae</taxon>
        <taxon>Roseovarius</taxon>
    </lineage>
</organism>
<dbReference type="OrthoDB" id="7844194at2"/>
<evidence type="ECO:0000313" key="3">
    <source>
        <dbReference type="Proteomes" id="UP000193827"/>
    </source>
</evidence>
<proteinExistence type="predicted"/>
<feature type="chain" id="PRO_5012373466" evidence="1">
    <location>
        <begin position="26"/>
        <end position="163"/>
    </location>
</feature>
<name>A0A1Y5RHX0_9RHOB</name>
<dbReference type="Proteomes" id="UP000193827">
    <property type="component" value="Unassembled WGS sequence"/>
</dbReference>
<protein>
    <submittedName>
        <fullName evidence="2">Uncharacterized protein</fullName>
    </submittedName>
</protein>
<gene>
    <name evidence="2" type="ORF">PEL8287_00702</name>
</gene>
<sequence length="163" mass="16732">MIRLSLVALALASGISLSGTTGASAAPAVCSPIGGVAIPNFFAEGEGNPIIISATLTGSVQNAAGKITGQRETATGLEMDMEHYFGRADGGAFQTKDLGILTAVPGKPGRFMIEITYDIQEGTGRGTMEGANGSFNSYGLVDLRDPNGLEGLVRYSGEVCQKT</sequence>
<feature type="signal peptide" evidence="1">
    <location>
        <begin position="1"/>
        <end position="25"/>
    </location>
</feature>
<dbReference type="RefSeq" id="WP_085890991.1">
    <property type="nucleotide sequence ID" value="NZ_FWFL01000002.1"/>
</dbReference>
<keyword evidence="1" id="KW-0732">Signal</keyword>
<evidence type="ECO:0000256" key="1">
    <source>
        <dbReference type="SAM" id="SignalP"/>
    </source>
</evidence>
<keyword evidence="3" id="KW-1185">Reference proteome</keyword>